<gene>
    <name evidence="2" type="ordered locus">BLASA_1968</name>
</gene>
<dbReference type="KEGG" id="bsd:BLASA_1968"/>
<feature type="region of interest" description="Disordered" evidence="1">
    <location>
        <begin position="1"/>
        <end position="27"/>
    </location>
</feature>
<dbReference type="STRING" id="1146883.BLASA_1968"/>
<dbReference type="HOGENOM" id="CLU_2647302_0_0_11"/>
<organism evidence="2 3">
    <name type="scientific">Blastococcus saxobsidens (strain DD2)</name>
    <dbReference type="NCBI Taxonomy" id="1146883"/>
    <lineage>
        <taxon>Bacteria</taxon>
        <taxon>Bacillati</taxon>
        <taxon>Actinomycetota</taxon>
        <taxon>Actinomycetes</taxon>
        <taxon>Geodermatophilales</taxon>
        <taxon>Geodermatophilaceae</taxon>
        <taxon>Blastococcus</taxon>
    </lineage>
</organism>
<dbReference type="EMBL" id="FO117623">
    <property type="protein sequence ID" value="CCG02882.1"/>
    <property type="molecule type" value="Genomic_DNA"/>
</dbReference>
<reference evidence="2 3" key="1">
    <citation type="journal article" date="2012" name="J. Bacteriol.">
        <title>Genome Sequence of Blastococcus saxobsidens DD2, a Stone-Inhabiting Bacterium.</title>
        <authorList>
            <person name="Chouaia B."/>
            <person name="Crotti E."/>
            <person name="Brusetti L."/>
            <person name="Daffonchio D."/>
            <person name="Essoussi I."/>
            <person name="Nouioui I."/>
            <person name="Sbissi I."/>
            <person name="Ghodhbane-Gtari F."/>
            <person name="Gtari M."/>
            <person name="Vacherie B."/>
            <person name="Barbe V."/>
            <person name="Medigue C."/>
            <person name="Gury J."/>
            <person name="Pujic P."/>
            <person name="Normand P."/>
        </authorList>
    </citation>
    <scope>NUCLEOTIDE SEQUENCE [LARGE SCALE GENOMIC DNA]</scope>
    <source>
        <strain evidence="2 3">DD2</strain>
    </source>
</reference>
<reference evidence="3" key="2">
    <citation type="submission" date="2012-02" db="EMBL/GenBank/DDBJ databases">
        <title>Complete genome sequence of Blastococcus saxobsidens strain DD2.</title>
        <authorList>
            <person name="Genoscope."/>
        </authorList>
    </citation>
    <scope>NUCLEOTIDE SEQUENCE [LARGE SCALE GENOMIC DNA]</scope>
    <source>
        <strain evidence="3">DD2</strain>
    </source>
</reference>
<sequence length="76" mass="7679">MAGIERGDAVTPADSTPRAVATTPGDRSAARFMQVARGSTACPTAQPITLGDDGLAPARQQSLHTVRSGTGRACGL</sequence>
<name>H6RR03_BLASD</name>
<evidence type="ECO:0000256" key="1">
    <source>
        <dbReference type="SAM" id="MobiDB-lite"/>
    </source>
</evidence>
<dbReference type="Proteomes" id="UP000007517">
    <property type="component" value="Chromosome"/>
</dbReference>
<accession>H6RR03</accession>
<proteinExistence type="predicted"/>
<protein>
    <submittedName>
        <fullName evidence="2">Uncharacterized protein</fullName>
    </submittedName>
</protein>
<evidence type="ECO:0000313" key="3">
    <source>
        <dbReference type="Proteomes" id="UP000007517"/>
    </source>
</evidence>
<evidence type="ECO:0000313" key="2">
    <source>
        <dbReference type="EMBL" id="CCG02882.1"/>
    </source>
</evidence>
<keyword evidence="3" id="KW-1185">Reference proteome</keyword>
<dbReference type="AlphaFoldDB" id="H6RR03"/>